<name>A0ABU8QID9_9RHOB</name>
<keyword evidence="7 8" id="KW-0472">Membrane</keyword>
<feature type="transmembrane region" description="Helical" evidence="8">
    <location>
        <begin position="211"/>
        <end position="228"/>
    </location>
</feature>
<gene>
    <name evidence="9" type="ORF">WG622_13110</name>
</gene>
<accession>A0ABU8QID9</accession>
<evidence type="ECO:0000256" key="7">
    <source>
        <dbReference type="ARBA" id="ARBA00023136"/>
    </source>
</evidence>
<feature type="transmembrane region" description="Helical" evidence="8">
    <location>
        <begin position="182"/>
        <end position="204"/>
    </location>
</feature>
<dbReference type="Proteomes" id="UP001368270">
    <property type="component" value="Unassembled WGS sequence"/>
</dbReference>
<keyword evidence="6 8" id="KW-1133">Transmembrane helix</keyword>
<evidence type="ECO:0000313" key="10">
    <source>
        <dbReference type="Proteomes" id="UP001368270"/>
    </source>
</evidence>
<feature type="transmembrane region" description="Helical" evidence="8">
    <location>
        <begin position="150"/>
        <end position="170"/>
    </location>
</feature>
<feature type="transmembrane region" description="Helical" evidence="8">
    <location>
        <begin position="88"/>
        <end position="107"/>
    </location>
</feature>
<dbReference type="RefSeq" id="WP_339404015.1">
    <property type="nucleotide sequence ID" value="NZ_JBBGAZ010000007.1"/>
</dbReference>
<organism evidence="9 10">
    <name type="scientific">Cognatishimia coralii</name>
    <dbReference type="NCBI Taxonomy" id="3083254"/>
    <lineage>
        <taxon>Bacteria</taxon>
        <taxon>Pseudomonadati</taxon>
        <taxon>Pseudomonadota</taxon>
        <taxon>Alphaproteobacteria</taxon>
        <taxon>Rhodobacterales</taxon>
        <taxon>Paracoccaceae</taxon>
        <taxon>Cognatishimia</taxon>
    </lineage>
</organism>
<evidence type="ECO:0000256" key="2">
    <source>
        <dbReference type="ARBA" id="ARBA00009142"/>
    </source>
</evidence>
<comment type="similarity">
    <text evidence="2 8">Belongs to the 4-toluene sulfonate uptake permease (TSUP) (TC 2.A.102) family.</text>
</comment>
<dbReference type="InterPro" id="IPR052017">
    <property type="entry name" value="TSUP"/>
</dbReference>
<keyword evidence="3" id="KW-0813">Transport</keyword>
<keyword evidence="10" id="KW-1185">Reference proteome</keyword>
<evidence type="ECO:0000256" key="8">
    <source>
        <dbReference type="RuleBase" id="RU363041"/>
    </source>
</evidence>
<evidence type="ECO:0000256" key="5">
    <source>
        <dbReference type="ARBA" id="ARBA00022692"/>
    </source>
</evidence>
<keyword evidence="4 8" id="KW-1003">Cell membrane</keyword>
<comment type="caution">
    <text evidence="9">The sequence shown here is derived from an EMBL/GenBank/DDBJ whole genome shotgun (WGS) entry which is preliminary data.</text>
</comment>
<evidence type="ECO:0000256" key="6">
    <source>
        <dbReference type="ARBA" id="ARBA00022989"/>
    </source>
</evidence>
<feature type="transmembrane region" description="Helical" evidence="8">
    <location>
        <begin position="240"/>
        <end position="258"/>
    </location>
</feature>
<comment type="subcellular location">
    <subcellularLocation>
        <location evidence="1 8">Cell membrane</location>
        <topology evidence="1 8">Multi-pass membrane protein</topology>
    </subcellularLocation>
</comment>
<keyword evidence="5 8" id="KW-0812">Transmembrane</keyword>
<evidence type="ECO:0000256" key="4">
    <source>
        <dbReference type="ARBA" id="ARBA00022475"/>
    </source>
</evidence>
<dbReference type="PANTHER" id="PTHR30269">
    <property type="entry name" value="TRANSMEMBRANE PROTEIN YFCA"/>
    <property type="match status" value="1"/>
</dbReference>
<feature type="transmembrane region" description="Helical" evidence="8">
    <location>
        <begin position="21"/>
        <end position="39"/>
    </location>
</feature>
<dbReference type="PANTHER" id="PTHR30269:SF37">
    <property type="entry name" value="MEMBRANE TRANSPORTER PROTEIN"/>
    <property type="match status" value="1"/>
</dbReference>
<evidence type="ECO:0000313" key="9">
    <source>
        <dbReference type="EMBL" id="MEJ5219189.1"/>
    </source>
</evidence>
<dbReference type="EMBL" id="JBBGAZ010000007">
    <property type="protein sequence ID" value="MEJ5219189.1"/>
    <property type="molecule type" value="Genomic_DNA"/>
</dbReference>
<protein>
    <recommendedName>
        <fullName evidence="8">Probable membrane transporter protein</fullName>
    </recommendedName>
</protein>
<evidence type="ECO:0000256" key="3">
    <source>
        <dbReference type="ARBA" id="ARBA00022448"/>
    </source>
</evidence>
<sequence>MPKKLGMPVDLGQILNLQAETLVIALAAILLAGFVKGTTGVGAPVVGVPILTALFDIAFAVAIFSILNLLSNIWHTIAFRDKVPNKSFVLRFAFAGALGAILGSLLLASLPDAPLMLTMSGVVLFYVGFKLTKPNWKLSREAGDRLVIPAGLLGGLLQGAGGLSAPASITFLSALKLPRPEFIGTISAFFCIMSLFQIPTLAVLNILKLEHVLYCGLALLPFGLAIWAGEKVSRFVSGRLFDRSILLLLFAVAVLLISRSIA</sequence>
<evidence type="ECO:0000256" key="1">
    <source>
        <dbReference type="ARBA" id="ARBA00004651"/>
    </source>
</evidence>
<proteinExistence type="inferred from homology"/>
<feature type="transmembrane region" description="Helical" evidence="8">
    <location>
        <begin position="45"/>
        <end position="67"/>
    </location>
</feature>
<dbReference type="Pfam" id="PF01925">
    <property type="entry name" value="TauE"/>
    <property type="match status" value="1"/>
</dbReference>
<feature type="transmembrane region" description="Helical" evidence="8">
    <location>
        <begin position="113"/>
        <end position="129"/>
    </location>
</feature>
<dbReference type="InterPro" id="IPR002781">
    <property type="entry name" value="TM_pro_TauE-like"/>
</dbReference>
<reference evidence="9 10" key="1">
    <citation type="submission" date="2024-03" db="EMBL/GenBank/DDBJ databases">
        <title>Cognatishimia coralii sp. nov., a marine bacterium isolated from coral surrounding seawater.</title>
        <authorList>
            <person name="Liu X."/>
            <person name="Liu S."/>
            <person name="Sun H."/>
            <person name="Zhang Y."/>
        </authorList>
    </citation>
    <scope>NUCLEOTIDE SEQUENCE [LARGE SCALE GENOMIC DNA]</scope>
    <source>
        <strain evidence="9 10">D5M38</strain>
    </source>
</reference>